<evidence type="ECO:0000313" key="3">
    <source>
        <dbReference type="EMBL" id="AWK87937.1"/>
    </source>
</evidence>
<feature type="domain" description="Autotransporter" evidence="2">
    <location>
        <begin position="533"/>
        <end position="812"/>
    </location>
</feature>
<evidence type="ECO:0000259" key="2">
    <source>
        <dbReference type="PROSITE" id="PS51208"/>
    </source>
</evidence>
<dbReference type="PANTHER" id="PTHR37957">
    <property type="entry name" value="BLR7070 PROTEIN"/>
    <property type="match status" value="1"/>
</dbReference>
<proteinExistence type="predicted"/>
<dbReference type="InterPro" id="IPR006315">
    <property type="entry name" value="OM_autotransptr_brl_dom"/>
</dbReference>
<dbReference type="SUPFAM" id="SSF103515">
    <property type="entry name" value="Autotransporter"/>
    <property type="match status" value="1"/>
</dbReference>
<dbReference type="OrthoDB" id="384721at2"/>
<dbReference type="Proteomes" id="UP000245629">
    <property type="component" value="Chromosome 2"/>
</dbReference>
<dbReference type="InterPro" id="IPR005546">
    <property type="entry name" value="Autotransporte_beta"/>
</dbReference>
<dbReference type="InterPro" id="IPR027372">
    <property type="entry name" value="Phytase-like_dom"/>
</dbReference>
<accession>A0A2S2CUI1</accession>
<dbReference type="GO" id="GO:0019867">
    <property type="term" value="C:outer membrane"/>
    <property type="evidence" value="ECO:0007669"/>
    <property type="project" value="InterPro"/>
</dbReference>
<dbReference type="AlphaFoldDB" id="A0A2S2CUI1"/>
<reference evidence="4" key="1">
    <citation type="submission" date="2018-05" db="EMBL/GenBank/DDBJ databases">
        <title>Azospirillum thermophila sp. nov., a novel isolated from hot spring.</title>
        <authorList>
            <person name="Zhao Z."/>
        </authorList>
    </citation>
    <scope>NUCLEOTIDE SEQUENCE [LARGE SCALE GENOMIC DNA]</scope>
    <source>
        <strain evidence="4">CFH 70021</strain>
    </source>
</reference>
<evidence type="ECO:0000256" key="1">
    <source>
        <dbReference type="SAM" id="MobiDB-lite"/>
    </source>
</evidence>
<protein>
    <submittedName>
        <fullName evidence="3">Membrane autotransporter barrel domain protein</fullName>
    </submittedName>
</protein>
<gene>
    <name evidence="3" type="ORF">DEW08_09115</name>
</gene>
<dbReference type="Pfam" id="PF03797">
    <property type="entry name" value="Autotransporter"/>
    <property type="match status" value="1"/>
</dbReference>
<name>A0A2S2CUI1_9PROT</name>
<dbReference type="PANTHER" id="PTHR37957:SF1">
    <property type="entry name" value="PHYTASE-LIKE DOMAIN-CONTAINING PROTEIN"/>
    <property type="match status" value="1"/>
</dbReference>
<evidence type="ECO:0000313" key="4">
    <source>
        <dbReference type="Proteomes" id="UP000245629"/>
    </source>
</evidence>
<dbReference type="NCBIfam" id="TIGR01414">
    <property type="entry name" value="autotrans_barl"/>
    <property type="match status" value="1"/>
</dbReference>
<dbReference type="InterPro" id="IPR036709">
    <property type="entry name" value="Autotransporte_beta_dom_sf"/>
</dbReference>
<dbReference type="SMART" id="SM00869">
    <property type="entry name" value="Autotransporter"/>
    <property type="match status" value="1"/>
</dbReference>
<dbReference type="KEGG" id="azz:DEW08_09115"/>
<dbReference type="EMBL" id="CP029353">
    <property type="protein sequence ID" value="AWK87937.1"/>
    <property type="molecule type" value="Genomic_DNA"/>
</dbReference>
<sequence>MAQGAAAQVADSVTLGGAAFVNQGLVGVGRIDSAARDRFGETFGSMSGLTFDARSWRRTGDSYSGIMFALPDRGYNAAGTTDYRPRLNTLAITLTPYYGSAAPPAGRGQQSQLSLSLLDTTLLTEASGAVTTGLDPQPRTGVRAASGGFPVLPQAFNGKISLDTEAVVRMPDGSFYISDEYGPYIYRFSASGRMMSAIQPPAALLPVRNGTLDFSSNNPGPNQPAPSPLDPTAGRQNNQGLEGLALTPDRGKLVALLQSATRQDGGTGGSSATRRNTRMLVYDVASNPDNPRLIGHYVVPLPTYQSGGRTQVAAQSEMLALNDKQFLVLSRDSNNGQGLSGTNSLYRSIDIVDISGATNLVGTAYEGATPVAPGGSLVASVTPVAYTSFLNINNNGQLGRFGLHNGGAQDANLLSEKWEAMGILPALDPARPDDVFLFVGNDNDFLTRNGHQVGAAYDAGAKVDTMVLVYRLTLPTYVDPLAIESLRETALPLARGLGNASLSMSEAATRAVRSHLGALQLFAGRDQAMGAASSGPALTGWVAGTLDFNRMNGSGASGAGEGDARTATVGADLRLSETLTVGLAVGAGRNTLSFKEIGGAKQRSWSVSPYVAAAWQGFFGSLSGTWAFDRYDRISRETGAYGLTARGDTNGRSWSVGGEAGYDLGGGDWSFGPVAGARYTRATVDGYTESEAIHLNGVLPDQTRKGWSWDLGAQVAHRFTAESLSIIPQARVSYEWNRVRGAETLSATLANRSFSSLGTVSRGFDRPDRDGLRVGAAVTLASGPVSWQVGYDGKFGQDVRDHNVFTSLGYRF</sequence>
<keyword evidence="4" id="KW-1185">Reference proteome</keyword>
<organism evidence="3 4">
    <name type="scientific">Azospirillum thermophilum</name>
    <dbReference type="NCBI Taxonomy" id="2202148"/>
    <lineage>
        <taxon>Bacteria</taxon>
        <taxon>Pseudomonadati</taxon>
        <taxon>Pseudomonadota</taxon>
        <taxon>Alphaproteobacteria</taxon>
        <taxon>Rhodospirillales</taxon>
        <taxon>Azospirillaceae</taxon>
        <taxon>Azospirillum</taxon>
    </lineage>
</organism>
<dbReference type="Gene3D" id="2.40.128.130">
    <property type="entry name" value="Autotransporter beta-domain"/>
    <property type="match status" value="1"/>
</dbReference>
<feature type="region of interest" description="Disordered" evidence="1">
    <location>
        <begin position="209"/>
        <end position="242"/>
    </location>
</feature>
<dbReference type="Pfam" id="PF13449">
    <property type="entry name" value="Phytase-like"/>
    <property type="match status" value="1"/>
</dbReference>
<dbReference type="PROSITE" id="PS51208">
    <property type="entry name" value="AUTOTRANSPORTER"/>
    <property type="match status" value="1"/>
</dbReference>